<accession>A0AA37Q4B4</accession>
<reference evidence="2" key="1">
    <citation type="submission" date="2022-08" db="EMBL/GenBank/DDBJ databases">
        <title>Draft genome sequencing of Roseisolibacter agri AW1220.</title>
        <authorList>
            <person name="Tobiishi Y."/>
            <person name="Tonouchi A."/>
        </authorList>
    </citation>
    <scope>NUCLEOTIDE SEQUENCE</scope>
    <source>
        <strain evidence="2">AW1220</strain>
    </source>
</reference>
<dbReference type="AlphaFoldDB" id="A0AA37Q4B4"/>
<evidence type="ECO:0000256" key="1">
    <source>
        <dbReference type="SAM" id="SignalP"/>
    </source>
</evidence>
<dbReference type="Proteomes" id="UP001161325">
    <property type="component" value="Unassembled WGS sequence"/>
</dbReference>
<evidence type="ECO:0008006" key="4">
    <source>
        <dbReference type="Google" id="ProtNLM"/>
    </source>
</evidence>
<evidence type="ECO:0000313" key="3">
    <source>
        <dbReference type="Proteomes" id="UP001161325"/>
    </source>
</evidence>
<dbReference type="EMBL" id="BRXS01000001">
    <property type="protein sequence ID" value="GLC23522.1"/>
    <property type="molecule type" value="Genomic_DNA"/>
</dbReference>
<dbReference type="RefSeq" id="WP_284347958.1">
    <property type="nucleotide sequence ID" value="NZ_BRXS01000001.1"/>
</dbReference>
<evidence type="ECO:0000313" key="2">
    <source>
        <dbReference type="EMBL" id="GLC23522.1"/>
    </source>
</evidence>
<keyword evidence="1" id="KW-0732">Signal</keyword>
<feature type="signal peptide" evidence="1">
    <location>
        <begin position="1"/>
        <end position="23"/>
    </location>
</feature>
<protein>
    <recommendedName>
        <fullName evidence="4">DUF3221 domain-containing protein</fullName>
    </recommendedName>
</protein>
<gene>
    <name evidence="2" type="ORF">rosag_00350</name>
</gene>
<comment type="caution">
    <text evidence="2">The sequence shown here is derived from an EMBL/GenBank/DDBJ whole genome shotgun (WGS) entry which is preliminary data.</text>
</comment>
<name>A0AA37Q4B4_9BACT</name>
<keyword evidence="3" id="KW-1185">Reference proteome</keyword>
<organism evidence="2 3">
    <name type="scientific">Roseisolibacter agri</name>
    <dbReference type="NCBI Taxonomy" id="2014610"/>
    <lineage>
        <taxon>Bacteria</taxon>
        <taxon>Pseudomonadati</taxon>
        <taxon>Gemmatimonadota</taxon>
        <taxon>Gemmatimonadia</taxon>
        <taxon>Gemmatimonadales</taxon>
        <taxon>Gemmatimonadaceae</taxon>
        <taxon>Roseisolibacter</taxon>
    </lineage>
</organism>
<feature type="chain" id="PRO_5041419702" description="DUF3221 domain-containing protein" evidence="1">
    <location>
        <begin position="24"/>
        <end position="132"/>
    </location>
</feature>
<proteinExistence type="predicted"/>
<sequence length="132" mass="13906">MRRPLAARLLGAALLLTACRSSATPPEAEMLPFALAVRSDTPYVSGAIAERSVSPQGAVAVLVRARSTTDGTSRQPAALVRVDPDSLLLWADGRAARPADLTVGREVKVWVRGPESRSLPPQVTGSAILVVR</sequence>
<dbReference type="PROSITE" id="PS51257">
    <property type="entry name" value="PROKAR_LIPOPROTEIN"/>
    <property type="match status" value="1"/>
</dbReference>